<feature type="compositionally biased region" description="Basic and acidic residues" evidence="1">
    <location>
        <begin position="105"/>
        <end position="122"/>
    </location>
</feature>
<dbReference type="Proteomes" id="UP000275652">
    <property type="component" value="Unassembled WGS sequence"/>
</dbReference>
<evidence type="ECO:0000313" key="3">
    <source>
        <dbReference type="EMBL" id="RLO09529.1"/>
    </source>
</evidence>
<keyword evidence="2" id="KW-1133">Transmembrane helix</keyword>
<proteinExistence type="predicted"/>
<name>A0A9X8E5E6_APHAT</name>
<feature type="region of interest" description="Disordered" evidence="1">
    <location>
        <begin position="1"/>
        <end position="144"/>
    </location>
</feature>
<evidence type="ECO:0000256" key="2">
    <source>
        <dbReference type="SAM" id="Phobius"/>
    </source>
</evidence>
<dbReference type="EMBL" id="QUTI01019703">
    <property type="protein sequence ID" value="RLO09529.1"/>
    <property type="molecule type" value="Genomic_DNA"/>
</dbReference>
<evidence type="ECO:0000313" key="4">
    <source>
        <dbReference type="Proteomes" id="UP000275652"/>
    </source>
</evidence>
<keyword evidence="2" id="KW-0472">Membrane</keyword>
<keyword evidence="2" id="KW-0812">Transmembrane</keyword>
<organism evidence="3 4">
    <name type="scientific">Aphanomyces astaci</name>
    <name type="common">Crayfish plague agent</name>
    <dbReference type="NCBI Taxonomy" id="112090"/>
    <lineage>
        <taxon>Eukaryota</taxon>
        <taxon>Sar</taxon>
        <taxon>Stramenopiles</taxon>
        <taxon>Oomycota</taxon>
        <taxon>Saprolegniomycetes</taxon>
        <taxon>Saprolegniales</taxon>
        <taxon>Verrucalvaceae</taxon>
        <taxon>Aphanomyces</taxon>
    </lineage>
</organism>
<evidence type="ECO:0000256" key="1">
    <source>
        <dbReference type="SAM" id="MobiDB-lite"/>
    </source>
</evidence>
<protein>
    <submittedName>
        <fullName evidence="3">Uncharacterized protein</fullName>
    </submittedName>
</protein>
<dbReference type="AlphaFoldDB" id="A0A9X8E5E6"/>
<sequence>MSAPENSGEHHHAEGPRYSRGEETSHEHDKHHEEAAKYHDKEVAKHAEGPRYSRGEEAHHEHDKHGEEAAKYHDKEAAKRAHGAHKGGEEHRNVDGAVAHGGYSHGERKEEAPHAEEDHLEQAKQGGSVAHGGFYHGEHKTESSNATHVNGTIHFVQGNATGNWSRLANGSTHGDQVIQYDGLRHQGGGSLSLQASVRDQHHNALATAGGAAVLAVVGFVAFKVVKKLRQRANYETIPTEATRMII</sequence>
<reference evidence="3 4" key="1">
    <citation type="journal article" date="2018" name="J. Invertebr. Pathol.">
        <title>New genotyping method for the causative agent of crayfish plague (Aphanomyces astaci) based on whole genome data.</title>
        <authorList>
            <person name="Minardi D."/>
            <person name="Studholme D.J."/>
            <person name="van der Giezen M."/>
            <person name="Pretto T."/>
            <person name="Oidtmann B."/>
        </authorList>
    </citation>
    <scope>NUCLEOTIDE SEQUENCE [LARGE SCALE GENOMIC DNA]</scope>
    <source>
        <strain evidence="3 4">KB13</strain>
    </source>
</reference>
<accession>A0A9X8E5E6</accession>
<feature type="transmembrane region" description="Helical" evidence="2">
    <location>
        <begin position="204"/>
        <end position="225"/>
    </location>
</feature>
<comment type="caution">
    <text evidence="3">The sequence shown here is derived from an EMBL/GenBank/DDBJ whole genome shotgun (WGS) entry which is preliminary data.</text>
</comment>
<gene>
    <name evidence="3" type="ORF">DYB28_011942</name>
</gene>
<feature type="compositionally biased region" description="Basic and acidic residues" evidence="1">
    <location>
        <begin position="7"/>
        <end position="79"/>
    </location>
</feature>